<protein>
    <submittedName>
        <fullName evidence="1">Uncharacterized protein</fullName>
    </submittedName>
</protein>
<dbReference type="KEGG" id="uli:ETAA1_47220"/>
<dbReference type="Proteomes" id="UP000319576">
    <property type="component" value="Chromosome"/>
</dbReference>
<gene>
    <name evidence="1" type="ORF">ETAA1_47220</name>
</gene>
<organism evidence="1 2">
    <name type="scientific">Urbifossiella limnaea</name>
    <dbReference type="NCBI Taxonomy" id="2528023"/>
    <lineage>
        <taxon>Bacteria</taxon>
        <taxon>Pseudomonadati</taxon>
        <taxon>Planctomycetota</taxon>
        <taxon>Planctomycetia</taxon>
        <taxon>Gemmatales</taxon>
        <taxon>Gemmataceae</taxon>
        <taxon>Urbifossiella</taxon>
    </lineage>
</organism>
<reference evidence="1 2" key="1">
    <citation type="submission" date="2019-02" db="EMBL/GenBank/DDBJ databases">
        <title>Deep-cultivation of Planctomycetes and their phenomic and genomic characterization uncovers novel biology.</title>
        <authorList>
            <person name="Wiegand S."/>
            <person name="Jogler M."/>
            <person name="Boedeker C."/>
            <person name="Pinto D."/>
            <person name="Vollmers J."/>
            <person name="Rivas-Marin E."/>
            <person name="Kohn T."/>
            <person name="Peeters S.H."/>
            <person name="Heuer A."/>
            <person name="Rast P."/>
            <person name="Oberbeckmann S."/>
            <person name="Bunk B."/>
            <person name="Jeske O."/>
            <person name="Meyerdierks A."/>
            <person name="Storesund J.E."/>
            <person name="Kallscheuer N."/>
            <person name="Luecker S."/>
            <person name="Lage O.M."/>
            <person name="Pohl T."/>
            <person name="Merkel B.J."/>
            <person name="Hornburger P."/>
            <person name="Mueller R.-W."/>
            <person name="Bruemmer F."/>
            <person name="Labrenz M."/>
            <person name="Spormann A.M."/>
            <person name="Op den Camp H."/>
            <person name="Overmann J."/>
            <person name="Amann R."/>
            <person name="Jetten M.S.M."/>
            <person name="Mascher T."/>
            <person name="Medema M.H."/>
            <person name="Devos D.P."/>
            <person name="Kaster A.-K."/>
            <person name="Ovreas L."/>
            <person name="Rohde M."/>
            <person name="Galperin M.Y."/>
            <person name="Jogler C."/>
        </authorList>
    </citation>
    <scope>NUCLEOTIDE SEQUENCE [LARGE SCALE GENOMIC DNA]</scope>
    <source>
        <strain evidence="1 2">ETA_A1</strain>
    </source>
</reference>
<keyword evidence="2" id="KW-1185">Reference proteome</keyword>
<name>A0A517XYZ4_9BACT</name>
<evidence type="ECO:0000313" key="1">
    <source>
        <dbReference type="EMBL" id="QDU22736.1"/>
    </source>
</evidence>
<evidence type="ECO:0000313" key="2">
    <source>
        <dbReference type="Proteomes" id="UP000319576"/>
    </source>
</evidence>
<dbReference type="RefSeq" id="WP_145242715.1">
    <property type="nucleotide sequence ID" value="NZ_CP036273.1"/>
</dbReference>
<dbReference type="EMBL" id="CP036273">
    <property type="protein sequence ID" value="QDU22736.1"/>
    <property type="molecule type" value="Genomic_DNA"/>
</dbReference>
<sequence>MPTLKTTGRIARVVRRALVSALPDAYPTIDDPTSGSVVKGGTITVTVSTNRPDRPHIVSVLASDGSGTVFDSQSVTFPGGDSPGTADVTLPMGGGADVEYFIEVVPTSGPPHRIVVTVLAAGTPLEVGVDTGGNPPCTYPAPLDLSLVGVASGGSGSYTFDWFSGTLPLSTTETLKITLTVGGGTIYTFTCRATDSAGAVASVDVVYTIN</sequence>
<proteinExistence type="predicted"/>
<dbReference type="AlphaFoldDB" id="A0A517XYZ4"/>
<accession>A0A517XYZ4</accession>